<dbReference type="InterPro" id="IPR017983">
    <property type="entry name" value="GPCR_2_secretin-like_CS"/>
</dbReference>
<keyword evidence="3" id="KW-1185">Reference proteome</keyword>
<proteinExistence type="predicted"/>
<dbReference type="AlphaFoldDB" id="A0A8J2K0R5"/>
<dbReference type="Pfam" id="PF02793">
    <property type="entry name" value="HRM"/>
    <property type="match status" value="1"/>
</dbReference>
<evidence type="ECO:0000313" key="3">
    <source>
        <dbReference type="Proteomes" id="UP000708208"/>
    </source>
</evidence>
<sequence length="194" mass="21830">MEGEVTLENFTFSDDEWNCLYGHLLLQPTDRTELSSPHSRLLNYLWSKSDHFADGGVIGGEVDDIVATAERKRGSYSHTYGNVYTGGTSSSLKISPSLQREIDGESNNQSEALVGLASSAKPQGQNFCNRSWDGLLCWPETQEGDSVTLSCFKELRGIPYDETRMLNILLLNIYKSLFHYLYIPIPCTESMYYC</sequence>
<comment type="caution">
    <text evidence="2">The sequence shown here is derived from an EMBL/GenBank/DDBJ whole genome shotgun (WGS) entry which is preliminary data.</text>
</comment>
<accession>A0A8J2K0R5</accession>
<reference evidence="2" key="1">
    <citation type="submission" date="2021-06" db="EMBL/GenBank/DDBJ databases">
        <authorList>
            <person name="Hodson N. C."/>
            <person name="Mongue J. A."/>
            <person name="Jaron S. K."/>
        </authorList>
    </citation>
    <scope>NUCLEOTIDE SEQUENCE</scope>
</reference>
<dbReference type="GO" id="GO:0004930">
    <property type="term" value="F:G protein-coupled receptor activity"/>
    <property type="evidence" value="ECO:0007669"/>
    <property type="project" value="InterPro"/>
</dbReference>
<dbReference type="EMBL" id="CAJVCH010152082">
    <property type="protein sequence ID" value="CAG7727674.1"/>
    <property type="molecule type" value="Genomic_DNA"/>
</dbReference>
<evidence type="ECO:0000313" key="2">
    <source>
        <dbReference type="EMBL" id="CAG7727674.1"/>
    </source>
</evidence>
<dbReference type="InterPro" id="IPR001879">
    <property type="entry name" value="GPCR_2_extracellular_dom"/>
</dbReference>
<evidence type="ECO:0000259" key="1">
    <source>
        <dbReference type="PROSITE" id="PS50227"/>
    </source>
</evidence>
<dbReference type="PROSITE" id="PS00649">
    <property type="entry name" value="G_PROTEIN_RECEP_F2_1"/>
    <property type="match status" value="1"/>
</dbReference>
<dbReference type="GO" id="GO:0016020">
    <property type="term" value="C:membrane"/>
    <property type="evidence" value="ECO:0007669"/>
    <property type="project" value="InterPro"/>
</dbReference>
<gene>
    <name evidence="2" type="ORF">AFUS01_LOCUS16505</name>
</gene>
<name>A0A8J2K0R5_9HEXA</name>
<dbReference type="PROSITE" id="PS50227">
    <property type="entry name" value="G_PROTEIN_RECEP_F2_3"/>
    <property type="match status" value="1"/>
</dbReference>
<organism evidence="2 3">
    <name type="scientific">Allacma fusca</name>
    <dbReference type="NCBI Taxonomy" id="39272"/>
    <lineage>
        <taxon>Eukaryota</taxon>
        <taxon>Metazoa</taxon>
        <taxon>Ecdysozoa</taxon>
        <taxon>Arthropoda</taxon>
        <taxon>Hexapoda</taxon>
        <taxon>Collembola</taxon>
        <taxon>Symphypleona</taxon>
        <taxon>Sminthuridae</taxon>
        <taxon>Allacma</taxon>
    </lineage>
</organism>
<dbReference type="OrthoDB" id="6022368at2759"/>
<protein>
    <recommendedName>
        <fullName evidence="1">G-protein coupled receptors family 2 profile 1 domain-containing protein</fullName>
    </recommendedName>
</protein>
<dbReference type="Proteomes" id="UP000708208">
    <property type="component" value="Unassembled WGS sequence"/>
</dbReference>
<feature type="domain" description="G-protein coupled receptors family 2 profile 1" evidence="1">
    <location>
        <begin position="127"/>
        <end position="163"/>
    </location>
</feature>